<keyword evidence="1" id="KW-0472">Membrane</keyword>
<proteinExistence type="predicted"/>
<reference evidence="2 3" key="1">
    <citation type="submission" date="2017-08" db="EMBL/GenBank/DDBJ databases">
        <title>Infants hospitalized years apart are colonized by the same room-sourced microbial strains.</title>
        <authorList>
            <person name="Brooks B."/>
            <person name="Olm M.R."/>
            <person name="Firek B.A."/>
            <person name="Baker R."/>
            <person name="Thomas B.C."/>
            <person name="Morowitz M.J."/>
            <person name="Banfield J.F."/>
        </authorList>
    </citation>
    <scope>NUCLEOTIDE SEQUENCE [LARGE SCALE GENOMIC DNA]</scope>
    <source>
        <strain evidence="2">S2_005_002_R2_34</strain>
    </source>
</reference>
<dbReference type="AlphaFoldDB" id="A0A2W5QLD0"/>
<dbReference type="Proteomes" id="UP000249185">
    <property type="component" value="Unassembled WGS sequence"/>
</dbReference>
<keyword evidence="1" id="KW-1133">Transmembrane helix</keyword>
<protein>
    <submittedName>
        <fullName evidence="2">Uncharacterized protein</fullName>
    </submittedName>
</protein>
<comment type="caution">
    <text evidence="2">The sequence shown here is derived from an EMBL/GenBank/DDBJ whole genome shotgun (WGS) entry which is preliminary data.</text>
</comment>
<name>A0A2W5QLD0_RHOSU</name>
<feature type="transmembrane region" description="Helical" evidence="1">
    <location>
        <begin position="47"/>
        <end position="71"/>
    </location>
</feature>
<organism evidence="2 3">
    <name type="scientific">Rhodovulum sulfidophilum</name>
    <name type="common">Rhodobacter sulfidophilus</name>
    <dbReference type="NCBI Taxonomy" id="35806"/>
    <lineage>
        <taxon>Bacteria</taxon>
        <taxon>Pseudomonadati</taxon>
        <taxon>Pseudomonadota</taxon>
        <taxon>Alphaproteobacteria</taxon>
        <taxon>Rhodobacterales</taxon>
        <taxon>Paracoccaceae</taxon>
        <taxon>Rhodovulum</taxon>
    </lineage>
</organism>
<evidence type="ECO:0000256" key="1">
    <source>
        <dbReference type="SAM" id="Phobius"/>
    </source>
</evidence>
<accession>A0A2W5QLD0</accession>
<evidence type="ECO:0000313" key="2">
    <source>
        <dbReference type="EMBL" id="PZQ52340.1"/>
    </source>
</evidence>
<evidence type="ECO:0000313" key="3">
    <source>
        <dbReference type="Proteomes" id="UP000249185"/>
    </source>
</evidence>
<keyword evidence="1" id="KW-0812">Transmembrane</keyword>
<sequence length="73" mass="7524">MTTLLVILGALMVAAGLGGLAYCVRVGFEIRRDKPAPEIVKDRLQKLVAINLGSVALAALGLGVIVVGLVLGR</sequence>
<gene>
    <name evidence="2" type="ORF">DI556_01385</name>
</gene>
<dbReference type="EMBL" id="QFPW01000001">
    <property type="protein sequence ID" value="PZQ52340.1"/>
    <property type="molecule type" value="Genomic_DNA"/>
</dbReference>